<evidence type="ECO:0000313" key="1">
    <source>
        <dbReference type="EMBL" id="RCN38162.1"/>
    </source>
</evidence>
<dbReference type="EMBL" id="JOJR01000419">
    <property type="protein sequence ID" value="RCN38162.1"/>
    <property type="molecule type" value="Genomic_DNA"/>
</dbReference>
<evidence type="ECO:0000313" key="2">
    <source>
        <dbReference type="Proteomes" id="UP000252519"/>
    </source>
</evidence>
<protein>
    <submittedName>
        <fullName evidence="1">Uncharacterized protein</fullName>
    </submittedName>
</protein>
<accession>A0A368G1C5</accession>
<dbReference type="Proteomes" id="UP000252519">
    <property type="component" value="Unassembled WGS sequence"/>
</dbReference>
<keyword evidence="2" id="KW-1185">Reference proteome</keyword>
<comment type="caution">
    <text evidence="1">The sequence shown here is derived from an EMBL/GenBank/DDBJ whole genome shotgun (WGS) entry which is preliminary data.</text>
</comment>
<gene>
    <name evidence="1" type="ORF">ANCCAN_15932</name>
</gene>
<organism evidence="1 2">
    <name type="scientific">Ancylostoma caninum</name>
    <name type="common">Dog hookworm</name>
    <dbReference type="NCBI Taxonomy" id="29170"/>
    <lineage>
        <taxon>Eukaryota</taxon>
        <taxon>Metazoa</taxon>
        <taxon>Ecdysozoa</taxon>
        <taxon>Nematoda</taxon>
        <taxon>Chromadorea</taxon>
        <taxon>Rhabditida</taxon>
        <taxon>Rhabditina</taxon>
        <taxon>Rhabditomorpha</taxon>
        <taxon>Strongyloidea</taxon>
        <taxon>Ancylostomatidae</taxon>
        <taxon>Ancylostomatinae</taxon>
        <taxon>Ancylostoma</taxon>
    </lineage>
</organism>
<reference evidence="1 2" key="1">
    <citation type="submission" date="2014-10" db="EMBL/GenBank/DDBJ databases">
        <title>Draft genome of the hookworm Ancylostoma caninum.</title>
        <authorList>
            <person name="Mitreva M."/>
        </authorList>
    </citation>
    <scope>NUCLEOTIDE SEQUENCE [LARGE SCALE GENOMIC DNA]</scope>
    <source>
        <strain evidence="1 2">Baltimore</strain>
    </source>
</reference>
<sequence>MEFFNVSINYRSCSGCELAQLPDHYAFVLSTE</sequence>
<dbReference type="AlphaFoldDB" id="A0A368G1C5"/>
<name>A0A368G1C5_ANCCA</name>
<proteinExistence type="predicted"/>